<dbReference type="GO" id="GO:0016747">
    <property type="term" value="F:acyltransferase activity, transferring groups other than amino-acyl groups"/>
    <property type="evidence" value="ECO:0007669"/>
    <property type="project" value="InterPro"/>
</dbReference>
<feature type="domain" description="SGNH" evidence="4">
    <location>
        <begin position="417"/>
        <end position="644"/>
    </location>
</feature>
<protein>
    <submittedName>
        <fullName evidence="5">O-acetyltransferase OatA</fullName>
        <ecNumber evidence="5">2.3.1.-</ecNumber>
    </submittedName>
</protein>
<evidence type="ECO:0000256" key="1">
    <source>
        <dbReference type="SAM" id="MobiDB-lite"/>
    </source>
</evidence>
<sequence>MGELKYRPDIDGLRALAVGLVVLFHCGFGFTGGFVGVDVFFVISGFLITGIIRKQQAAERFSLADFWMRRIRRIAPASTVMVVVTLVLGTILLLPNDLKYLADSAICQQLMVSNFYFWTKTGYFDGPSDLMPLLHTWSLAVEEQFYLFFPLILFMTRRWPAKRVVKLLGGITFVSLAISSWSVKVYPSSAFFLLPARAWEMLLGGLLTYAPSPTALKRWHLSGISWLGLLAIFAAGVFYDSATPFPGIAALIPCIGACLVIYSNSLENTGVGRILSHRFLTTIGLMSYSLYLWHWPLIVFPKYWLGEDLSVAIRLAILAGSFLLAYLSWKFIETPFRSGKRTSFSWRPLQAGVAVCVCLSVFSVWIISTEGMRFRFTEEALKFCQTRKRAGLKYSRSLDAVLNESLPTVGVTDGPNDKIDCVLWGDSHAGAIVELCDRLATKHGLNCVVATHGGWKPLLGTWRPYKGIESREWNDRVLEFIDDHDVEHVILAARWADGSRDATEELESLMFDDLCDFETPDKYEDVVERGLKRTIARLEETGAKVWIVAQVPDQEGLDPEKKVFSSVLFDEPFPTGVSMKKHHQRQFEINQIFDEIDDDFVTILDPTPYAFDEDGRSLICDEDGLFYRDSHHITPLGAEKLVSKVLEPVFEEITKSTNSVRSTHPAVQTALQPSDSTTN</sequence>
<dbReference type="PANTHER" id="PTHR23028:SF53">
    <property type="entry name" value="ACYL_TRANSF_3 DOMAIN-CONTAINING PROTEIN"/>
    <property type="match status" value="1"/>
</dbReference>
<feature type="transmembrane region" description="Helical" evidence="2">
    <location>
        <begin position="134"/>
        <end position="155"/>
    </location>
</feature>
<evidence type="ECO:0000259" key="4">
    <source>
        <dbReference type="Pfam" id="PF19040"/>
    </source>
</evidence>
<dbReference type="Pfam" id="PF19040">
    <property type="entry name" value="SGNH"/>
    <property type="match status" value="1"/>
</dbReference>
<feature type="transmembrane region" description="Helical" evidence="2">
    <location>
        <begin position="245"/>
        <end position="262"/>
    </location>
</feature>
<evidence type="ECO:0000313" key="6">
    <source>
        <dbReference type="Proteomes" id="UP000317243"/>
    </source>
</evidence>
<dbReference type="PANTHER" id="PTHR23028">
    <property type="entry name" value="ACETYLTRANSFERASE"/>
    <property type="match status" value="1"/>
</dbReference>
<feature type="transmembrane region" description="Helical" evidence="2">
    <location>
        <begin position="221"/>
        <end position="239"/>
    </location>
</feature>
<feature type="transmembrane region" description="Helical" evidence="2">
    <location>
        <begin position="189"/>
        <end position="209"/>
    </location>
</feature>
<proteinExistence type="predicted"/>
<dbReference type="AlphaFoldDB" id="A0A5C5WPT4"/>
<feature type="domain" description="Acyltransferase 3" evidence="3">
    <location>
        <begin position="9"/>
        <end position="328"/>
    </location>
</feature>
<dbReference type="EMBL" id="SIHI01000006">
    <property type="protein sequence ID" value="TWT52275.1"/>
    <property type="molecule type" value="Genomic_DNA"/>
</dbReference>
<dbReference type="InterPro" id="IPR050879">
    <property type="entry name" value="Acyltransferase_3"/>
</dbReference>
<reference evidence="5 6" key="1">
    <citation type="submission" date="2019-02" db="EMBL/GenBank/DDBJ databases">
        <title>Deep-cultivation of Planctomycetes and their phenomic and genomic characterization uncovers novel biology.</title>
        <authorList>
            <person name="Wiegand S."/>
            <person name="Jogler M."/>
            <person name="Boedeker C."/>
            <person name="Pinto D."/>
            <person name="Vollmers J."/>
            <person name="Rivas-Marin E."/>
            <person name="Kohn T."/>
            <person name="Peeters S.H."/>
            <person name="Heuer A."/>
            <person name="Rast P."/>
            <person name="Oberbeckmann S."/>
            <person name="Bunk B."/>
            <person name="Jeske O."/>
            <person name="Meyerdierks A."/>
            <person name="Storesund J.E."/>
            <person name="Kallscheuer N."/>
            <person name="Luecker S."/>
            <person name="Lage O.M."/>
            <person name="Pohl T."/>
            <person name="Merkel B.J."/>
            <person name="Hornburger P."/>
            <person name="Mueller R.-W."/>
            <person name="Bruemmer F."/>
            <person name="Labrenz M."/>
            <person name="Spormann A.M."/>
            <person name="Op Den Camp H."/>
            <person name="Overmann J."/>
            <person name="Amann R."/>
            <person name="Jetten M.S.M."/>
            <person name="Mascher T."/>
            <person name="Medema M.H."/>
            <person name="Devos D.P."/>
            <person name="Kaster A.-K."/>
            <person name="Ovreas L."/>
            <person name="Rohde M."/>
            <person name="Galperin M.Y."/>
            <person name="Jogler C."/>
        </authorList>
    </citation>
    <scope>NUCLEOTIDE SEQUENCE [LARGE SCALE GENOMIC DNA]</scope>
    <source>
        <strain evidence="5 6">KOR42</strain>
    </source>
</reference>
<dbReference type="OrthoDB" id="9796461at2"/>
<feature type="transmembrane region" description="Helical" evidence="2">
    <location>
        <begin position="274"/>
        <end position="291"/>
    </location>
</feature>
<dbReference type="Proteomes" id="UP000317243">
    <property type="component" value="Unassembled WGS sequence"/>
</dbReference>
<dbReference type="GO" id="GO:0009103">
    <property type="term" value="P:lipopolysaccharide biosynthetic process"/>
    <property type="evidence" value="ECO:0007669"/>
    <property type="project" value="TreeGrafter"/>
</dbReference>
<dbReference type="InterPro" id="IPR002656">
    <property type="entry name" value="Acyl_transf_3_dom"/>
</dbReference>
<keyword evidence="5" id="KW-0012">Acyltransferase</keyword>
<evidence type="ECO:0000256" key="2">
    <source>
        <dbReference type="SAM" id="Phobius"/>
    </source>
</evidence>
<dbReference type="Pfam" id="PF01757">
    <property type="entry name" value="Acyl_transf_3"/>
    <property type="match status" value="1"/>
</dbReference>
<dbReference type="RefSeq" id="WP_146510463.1">
    <property type="nucleotide sequence ID" value="NZ_SIHI01000006.1"/>
</dbReference>
<feature type="transmembrane region" description="Helical" evidence="2">
    <location>
        <begin position="36"/>
        <end position="53"/>
    </location>
</feature>
<feature type="region of interest" description="Disordered" evidence="1">
    <location>
        <begin position="657"/>
        <end position="679"/>
    </location>
</feature>
<feature type="transmembrane region" description="Helical" evidence="2">
    <location>
        <begin position="167"/>
        <end position="183"/>
    </location>
</feature>
<dbReference type="InterPro" id="IPR043968">
    <property type="entry name" value="SGNH"/>
</dbReference>
<keyword evidence="6" id="KW-1185">Reference proteome</keyword>
<evidence type="ECO:0000313" key="5">
    <source>
        <dbReference type="EMBL" id="TWT52275.1"/>
    </source>
</evidence>
<gene>
    <name evidence="5" type="primary">oatA</name>
    <name evidence="5" type="ORF">KOR42_29610</name>
</gene>
<keyword evidence="2" id="KW-0812">Transmembrane</keyword>
<dbReference type="GO" id="GO:0016020">
    <property type="term" value="C:membrane"/>
    <property type="evidence" value="ECO:0007669"/>
    <property type="project" value="TreeGrafter"/>
</dbReference>
<accession>A0A5C5WPT4</accession>
<dbReference type="EC" id="2.3.1.-" evidence="5"/>
<keyword evidence="2" id="KW-1133">Transmembrane helix</keyword>
<keyword evidence="5" id="KW-0808">Transferase</keyword>
<evidence type="ECO:0000259" key="3">
    <source>
        <dbReference type="Pfam" id="PF01757"/>
    </source>
</evidence>
<keyword evidence="2" id="KW-0472">Membrane</keyword>
<feature type="transmembrane region" description="Helical" evidence="2">
    <location>
        <begin position="74"/>
        <end position="94"/>
    </location>
</feature>
<feature type="transmembrane region" description="Helical" evidence="2">
    <location>
        <begin position="349"/>
        <end position="367"/>
    </location>
</feature>
<name>A0A5C5WPT4_9PLAN</name>
<comment type="caution">
    <text evidence="5">The sequence shown here is derived from an EMBL/GenBank/DDBJ whole genome shotgun (WGS) entry which is preliminary data.</text>
</comment>
<feature type="transmembrane region" description="Helical" evidence="2">
    <location>
        <begin position="311"/>
        <end position="329"/>
    </location>
</feature>
<organism evidence="5 6">
    <name type="scientific">Thalassoglobus neptunius</name>
    <dbReference type="NCBI Taxonomy" id="1938619"/>
    <lineage>
        <taxon>Bacteria</taxon>
        <taxon>Pseudomonadati</taxon>
        <taxon>Planctomycetota</taxon>
        <taxon>Planctomycetia</taxon>
        <taxon>Planctomycetales</taxon>
        <taxon>Planctomycetaceae</taxon>
        <taxon>Thalassoglobus</taxon>
    </lineage>
</organism>